<dbReference type="Proteomes" id="UP000319213">
    <property type="component" value="Unassembled WGS sequence"/>
</dbReference>
<dbReference type="PANTHER" id="PTHR43401:SF2">
    <property type="entry name" value="L-THREONINE 3-DEHYDROGENASE"/>
    <property type="match status" value="1"/>
</dbReference>
<dbReference type="InterPro" id="IPR020843">
    <property type="entry name" value="ER"/>
</dbReference>
<evidence type="ECO:0000259" key="6">
    <source>
        <dbReference type="SMART" id="SM00829"/>
    </source>
</evidence>
<dbReference type="InterPro" id="IPR011032">
    <property type="entry name" value="GroES-like_sf"/>
</dbReference>
<dbReference type="InterPro" id="IPR013154">
    <property type="entry name" value="ADH-like_N"/>
</dbReference>
<evidence type="ECO:0000256" key="1">
    <source>
        <dbReference type="ARBA" id="ARBA00001947"/>
    </source>
</evidence>
<dbReference type="Pfam" id="PF08240">
    <property type="entry name" value="ADH_N"/>
    <property type="match status" value="1"/>
</dbReference>
<evidence type="ECO:0000256" key="5">
    <source>
        <dbReference type="RuleBase" id="RU361277"/>
    </source>
</evidence>
<dbReference type="InterPro" id="IPR036291">
    <property type="entry name" value="NAD(P)-bd_dom_sf"/>
</dbReference>
<dbReference type="InterPro" id="IPR050129">
    <property type="entry name" value="Zn_alcohol_dh"/>
</dbReference>
<dbReference type="SUPFAM" id="SSF51735">
    <property type="entry name" value="NAD(P)-binding Rossmann-fold domains"/>
    <property type="match status" value="1"/>
</dbReference>
<comment type="caution">
    <text evidence="7">The sequence shown here is derived from an EMBL/GenBank/DDBJ whole genome shotgun (WGS) entry which is preliminary data.</text>
</comment>
<accession>A0A543J1N7</accession>
<evidence type="ECO:0000256" key="4">
    <source>
        <dbReference type="ARBA" id="ARBA00023002"/>
    </source>
</evidence>
<evidence type="ECO:0000256" key="2">
    <source>
        <dbReference type="ARBA" id="ARBA00022723"/>
    </source>
</evidence>
<dbReference type="InterPro" id="IPR002328">
    <property type="entry name" value="ADH_Zn_CS"/>
</dbReference>
<keyword evidence="8" id="KW-1185">Reference proteome</keyword>
<dbReference type="PANTHER" id="PTHR43401">
    <property type="entry name" value="L-THREONINE 3-DEHYDROGENASE"/>
    <property type="match status" value="1"/>
</dbReference>
<keyword evidence="4" id="KW-0560">Oxidoreductase</keyword>
<dbReference type="Gene3D" id="3.90.180.10">
    <property type="entry name" value="Medium-chain alcohol dehydrogenases, catalytic domain"/>
    <property type="match status" value="1"/>
</dbReference>
<comment type="cofactor">
    <cofactor evidence="1 5">
        <name>Zn(2+)</name>
        <dbReference type="ChEBI" id="CHEBI:29105"/>
    </cofactor>
</comment>
<dbReference type="PROSITE" id="PS00059">
    <property type="entry name" value="ADH_ZINC"/>
    <property type="match status" value="1"/>
</dbReference>
<dbReference type="InterPro" id="IPR013149">
    <property type="entry name" value="ADH-like_C"/>
</dbReference>
<dbReference type="AlphaFoldDB" id="A0A543J1N7"/>
<sequence>MAETVRAAVQVAPRKIEVREFPRPKIGDDDALLRVEANGICGSDVEIYKGHMGVGTRSDFTPFVPGHEPMGVIEEIGERAAARWGVQPGDRVAVEIIVPCHSCRQCVTGAYQSCRNRRASHGVTGIDVAPSLWGGFAELMYLSPNTIVHKIDKTLPVEVAAMFNPLGAGVRWALHYGGVKLGDTVLILGSGQRGLASVIACRAAGAGKIIVTGLESDAHKLALAKEFGADHTIVVDGENAQDTVETVRELTDGEGADVVLELTPMAVQPLHDALLAARHGGRVVLAGLKGHRDIPLKTDLIINRALTVVGAFGVDYRGMEEAIQIIESRRYPLERLHTHSFTLDQTALAIETLAGEVPGELPVHVTVHPNA</sequence>
<organism evidence="7 8">
    <name type="scientific">Thermopolyspora flexuosa</name>
    <dbReference type="NCBI Taxonomy" id="103836"/>
    <lineage>
        <taxon>Bacteria</taxon>
        <taxon>Bacillati</taxon>
        <taxon>Actinomycetota</taxon>
        <taxon>Actinomycetes</taxon>
        <taxon>Streptosporangiales</taxon>
        <taxon>Streptosporangiaceae</taxon>
        <taxon>Thermopolyspora</taxon>
    </lineage>
</organism>
<reference evidence="7 8" key="1">
    <citation type="submission" date="2019-06" db="EMBL/GenBank/DDBJ databases">
        <title>Sequencing the genomes of 1000 actinobacteria strains.</title>
        <authorList>
            <person name="Klenk H.-P."/>
        </authorList>
    </citation>
    <scope>NUCLEOTIDE SEQUENCE [LARGE SCALE GENOMIC DNA]</scope>
    <source>
        <strain evidence="7 8">DSM 43186</strain>
    </source>
</reference>
<dbReference type="OrthoDB" id="9797931at2"/>
<name>A0A543J1N7_9ACTN</name>
<dbReference type="GO" id="GO:0016491">
    <property type="term" value="F:oxidoreductase activity"/>
    <property type="evidence" value="ECO:0007669"/>
    <property type="project" value="UniProtKB-KW"/>
</dbReference>
<protein>
    <submittedName>
        <fullName evidence="7">Threonine dehydrogenase-like Zn-dependent dehydrogenase</fullName>
    </submittedName>
</protein>
<dbReference type="Pfam" id="PF00107">
    <property type="entry name" value="ADH_zinc_N"/>
    <property type="match status" value="1"/>
</dbReference>
<keyword evidence="2 5" id="KW-0479">Metal-binding</keyword>
<dbReference type="RefSeq" id="WP_142260572.1">
    <property type="nucleotide sequence ID" value="NZ_BMPV01000005.1"/>
</dbReference>
<dbReference type="Gene3D" id="3.40.50.720">
    <property type="entry name" value="NAD(P)-binding Rossmann-like Domain"/>
    <property type="match status" value="1"/>
</dbReference>
<dbReference type="GO" id="GO:0008270">
    <property type="term" value="F:zinc ion binding"/>
    <property type="evidence" value="ECO:0007669"/>
    <property type="project" value="InterPro"/>
</dbReference>
<dbReference type="SUPFAM" id="SSF50129">
    <property type="entry name" value="GroES-like"/>
    <property type="match status" value="1"/>
</dbReference>
<dbReference type="EMBL" id="VFPQ01000001">
    <property type="protein sequence ID" value="TQM76738.1"/>
    <property type="molecule type" value="Genomic_DNA"/>
</dbReference>
<evidence type="ECO:0000313" key="7">
    <source>
        <dbReference type="EMBL" id="TQM76738.1"/>
    </source>
</evidence>
<evidence type="ECO:0000313" key="8">
    <source>
        <dbReference type="Proteomes" id="UP000319213"/>
    </source>
</evidence>
<proteinExistence type="inferred from homology"/>
<feature type="domain" description="Enoyl reductase (ER)" evidence="6">
    <location>
        <begin position="11"/>
        <end position="357"/>
    </location>
</feature>
<evidence type="ECO:0000256" key="3">
    <source>
        <dbReference type="ARBA" id="ARBA00022833"/>
    </source>
</evidence>
<dbReference type="SMART" id="SM00829">
    <property type="entry name" value="PKS_ER"/>
    <property type="match status" value="1"/>
</dbReference>
<gene>
    <name evidence="7" type="ORF">FHX40_3484</name>
</gene>
<keyword evidence="3 5" id="KW-0862">Zinc</keyword>
<comment type="similarity">
    <text evidence="5">Belongs to the zinc-containing alcohol dehydrogenase family.</text>
</comment>